<evidence type="ECO:0000313" key="8">
    <source>
        <dbReference type="Proteomes" id="UP001432202"/>
    </source>
</evidence>
<dbReference type="SUPFAM" id="SSF51735">
    <property type="entry name" value="NAD(P)-binding Rossmann-fold domains"/>
    <property type="match status" value="1"/>
</dbReference>
<proteinExistence type="inferred from homology"/>
<sequence length="331" mass="36723">MKALVFERRIVDDIKIAEYKDPEVRSHDVLIRVKNVGVSPVDYLTVTLLNVNPIPHIPGVEFAGVVEKVGEHVKSVKVGDKVTIFGSIFDGTCDMCMEGYETICRNGGRIGIETNGGMAELISLEEKYVFKLPEEYDWKVASSLPVSGLTAYHSLKEAKLHAGETLVVFGASGGTGQFLVQLGRKMGAKVIAVSRKNWLKELGADVVVGYENVEEVVKNYTNNKMADVVVNSLGSAFWEKGFSVLGNKGRLVTFGDITGAEVKLDLRRLYLSHQIIMGIFRGNRKDLLELMELCKECKIKVWKTFTLDEGRDAINSIYDKERDGKIILEVS</sequence>
<dbReference type="GeneID" id="89336697"/>
<dbReference type="InterPro" id="IPR020843">
    <property type="entry name" value="ER"/>
</dbReference>
<evidence type="ECO:0000256" key="2">
    <source>
        <dbReference type="ARBA" id="ARBA00008072"/>
    </source>
</evidence>
<keyword evidence="3" id="KW-0479">Metal-binding</keyword>
<dbReference type="InterPro" id="IPR011032">
    <property type="entry name" value="GroES-like_sf"/>
</dbReference>
<dbReference type="SMART" id="SM00829">
    <property type="entry name" value="PKS_ER"/>
    <property type="match status" value="1"/>
</dbReference>
<gene>
    <name evidence="7" type="ORF">V6M85_07975</name>
</gene>
<comment type="similarity">
    <text evidence="2">Belongs to the zinc-containing alcohol dehydrogenase family.</text>
</comment>
<dbReference type="PANTHER" id="PTHR42940:SF8">
    <property type="entry name" value="VACUOLAR PROTEIN SORTING-ASSOCIATED PROTEIN 11"/>
    <property type="match status" value="1"/>
</dbReference>
<organism evidence="7 8">
    <name type="scientific">Sulfolobus tengchongensis</name>
    <dbReference type="NCBI Taxonomy" id="207809"/>
    <lineage>
        <taxon>Archaea</taxon>
        <taxon>Thermoproteota</taxon>
        <taxon>Thermoprotei</taxon>
        <taxon>Sulfolobales</taxon>
        <taxon>Sulfolobaceae</taxon>
        <taxon>Sulfolobus</taxon>
    </lineage>
</organism>
<evidence type="ECO:0000256" key="5">
    <source>
        <dbReference type="ARBA" id="ARBA00023002"/>
    </source>
</evidence>
<evidence type="ECO:0000256" key="1">
    <source>
        <dbReference type="ARBA" id="ARBA00001947"/>
    </source>
</evidence>
<keyword evidence="8" id="KW-1185">Reference proteome</keyword>
<evidence type="ECO:0000256" key="3">
    <source>
        <dbReference type="ARBA" id="ARBA00022723"/>
    </source>
</evidence>
<dbReference type="Pfam" id="PF00107">
    <property type="entry name" value="ADH_zinc_N"/>
    <property type="match status" value="1"/>
</dbReference>
<dbReference type="PANTHER" id="PTHR42940">
    <property type="entry name" value="ALCOHOL DEHYDROGENASE 1-RELATED"/>
    <property type="match status" value="1"/>
</dbReference>
<dbReference type="InterPro" id="IPR036291">
    <property type="entry name" value="NAD(P)-bd_dom_sf"/>
</dbReference>
<dbReference type="RefSeq" id="WP_338598594.1">
    <property type="nucleotide sequence ID" value="NZ_CP146016.1"/>
</dbReference>
<accession>A0AAX4KXX7</accession>
<dbReference type="GO" id="GO:0004022">
    <property type="term" value="F:alcohol dehydrogenase (NAD+) activity"/>
    <property type="evidence" value="ECO:0007669"/>
    <property type="project" value="TreeGrafter"/>
</dbReference>
<dbReference type="AlphaFoldDB" id="A0AAX4KXX7"/>
<dbReference type="SUPFAM" id="SSF50129">
    <property type="entry name" value="GroES-like"/>
    <property type="match status" value="1"/>
</dbReference>
<dbReference type="Gene3D" id="3.90.180.10">
    <property type="entry name" value="Medium-chain alcohol dehydrogenases, catalytic domain"/>
    <property type="match status" value="1"/>
</dbReference>
<dbReference type="Pfam" id="PF08240">
    <property type="entry name" value="ADH_N"/>
    <property type="match status" value="1"/>
</dbReference>
<keyword evidence="4" id="KW-0862">Zinc</keyword>
<protein>
    <submittedName>
        <fullName evidence="7">Alcohol dehydrogenase catalytic domain-containing protein</fullName>
    </submittedName>
</protein>
<name>A0AAX4KXX7_9CREN</name>
<reference evidence="7 8" key="1">
    <citation type="submission" date="2024-02" db="EMBL/GenBank/DDBJ databases">
        <title>STSV induces naive adaptation in Sulfolobus.</title>
        <authorList>
            <person name="Xiang X."/>
            <person name="Song M."/>
        </authorList>
    </citation>
    <scope>NUCLEOTIDE SEQUENCE [LARGE SCALE GENOMIC DNA]</scope>
    <source>
        <strain evidence="7 8">RT2</strain>
    </source>
</reference>
<dbReference type="GO" id="GO:0046872">
    <property type="term" value="F:metal ion binding"/>
    <property type="evidence" value="ECO:0007669"/>
    <property type="project" value="UniProtKB-KW"/>
</dbReference>
<evidence type="ECO:0000259" key="6">
    <source>
        <dbReference type="SMART" id="SM00829"/>
    </source>
</evidence>
<keyword evidence="5" id="KW-0560">Oxidoreductase</keyword>
<dbReference type="EMBL" id="CP146016">
    <property type="protein sequence ID" value="WWQ59437.1"/>
    <property type="molecule type" value="Genomic_DNA"/>
</dbReference>
<dbReference type="InterPro" id="IPR013149">
    <property type="entry name" value="ADH-like_C"/>
</dbReference>
<feature type="domain" description="Enoyl reductase (ER)" evidence="6">
    <location>
        <begin position="9"/>
        <end position="328"/>
    </location>
</feature>
<dbReference type="Proteomes" id="UP001432202">
    <property type="component" value="Chromosome"/>
</dbReference>
<dbReference type="CDD" id="cd08264">
    <property type="entry name" value="Zn_ADH_like2"/>
    <property type="match status" value="1"/>
</dbReference>
<dbReference type="InterPro" id="IPR013154">
    <property type="entry name" value="ADH-like_N"/>
</dbReference>
<evidence type="ECO:0000313" key="7">
    <source>
        <dbReference type="EMBL" id="WWQ59437.1"/>
    </source>
</evidence>
<comment type="cofactor">
    <cofactor evidence="1">
        <name>Zn(2+)</name>
        <dbReference type="ChEBI" id="CHEBI:29105"/>
    </cofactor>
</comment>
<evidence type="ECO:0000256" key="4">
    <source>
        <dbReference type="ARBA" id="ARBA00022833"/>
    </source>
</evidence>
<dbReference type="GO" id="GO:0005737">
    <property type="term" value="C:cytoplasm"/>
    <property type="evidence" value="ECO:0007669"/>
    <property type="project" value="TreeGrafter"/>
</dbReference>